<sequence length="175" mass="19036">MHKTLEAASKFETFDLPKLGGGTLTVGAPSAPYDWQMIVVYRGKHCPICKTYLGDLQSQLSAFHDNNVEVIAISTDPEEKAESFIGEIGLEAPVGYDLSLDRAASLGLYVSDPRSPQETDRPFAEPGLFVVNADGELQIVDISNAPFARPELARVAKGLSFIREKDYPIRGTHAA</sequence>
<dbReference type="Pfam" id="PF00578">
    <property type="entry name" value="AhpC-TSA"/>
    <property type="match status" value="1"/>
</dbReference>
<dbReference type="InterPro" id="IPR000866">
    <property type="entry name" value="AhpC/TSA"/>
</dbReference>
<dbReference type="EMBL" id="CP079194">
    <property type="protein sequence ID" value="QXT39770.1"/>
    <property type="molecule type" value="Genomic_DNA"/>
</dbReference>
<dbReference type="GO" id="GO:0016491">
    <property type="term" value="F:oxidoreductase activity"/>
    <property type="evidence" value="ECO:0007669"/>
    <property type="project" value="InterPro"/>
</dbReference>
<dbReference type="AlphaFoldDB" id="A0A8F6TW54"/>
<keyword evidence="3" id="KW-1185">Reference proteome</keyword>
<dbReference type="RefSeq" id="WP_219002660.1">
    <property type="nucleotide sequence ID" value="NZ_CP079194.1"/>
</dbReference>
<name>A0A8F6TW54_9RHOB</name>
<accession>A0A8F6TW54</accession>
<organism evidence="2 3">
    <name type="scientific">Gymnodinialimonas ceratoperidinii</name>
    <dbReference type="NCBI Taxonomy" id="2856823"/>
    <lineage>
        <taxon>Bacteria</taxon>
        <taxon>Pseudomonadati</taxon>
        <taxon>Pseudomonadota</taxon>
        <taxon>Alphaproteobacteria</taxon>
        <taxon>Rhodobacterales</taxon>
        <taxon>Paracoccaceae</taxon>
        <taxon>Gymnodinialimonas</taxon>
    </lineage>
</organism>
<gene>
    <name evidence="2" type="ORF">KYE46_00465</name>
</gene>
<dbReference type="Proteomes" id="UP000825009">
    <property type="component" value="Chromosome"/>
</dbReference>
<dbReference type="InterPro" id="IPR013766">
    <property type="entry name" value="Thioredoxin_domain"/>
</dbReference>
<proteinExistence type="predicted"/>
<evidence type="ECO:0000259" key="1">
    <source>
        <dbReference type="PROSITE" id="PS51352"/>
    </source>
</evidence>
<dbReference type="GO" id="GO:0016209">
    <property type="term" value="F:antioxidant activity"/>
    <property type="evidence" value="ECO:0007669"/>
    <property type="project" value="InterPro"/>
</dbReference>
<reference evidence="2 3" key="1">
    <citation type="submission" date="2021-07" db="EMBL/GenBank/DDBJ databases">
        <title>A novel Jannaschia species isolated from marine dinoflagellate Ceratoperidinium margalefii.</title>
        <authorList>
            <person name="Jiang Y."/>
            <person name="Li Z."/>
        </authorList>
    </citation>
    <scope>NUCLEOTIDE SEQUENCE [LARGE SCALE GENOMIC DNA]</scope>
    <source>
        <strain evidence="2 3">J12C1-MA-4</strain>
    </source>
</reference>
<evidence type="ECO:0000313" key="2">
    <source>
        <dbReference type="EMBL" id="QXT39770.1"/>
    </source>
</evidence>
<evidence type="ECO:0000313" key="3">
    <source>
        <dbReference type="Proteomes" id="UP000825009"/>
    </source>
</evidence>
<dbReference type="KEGG" id="gce:KYE46_00465"/>
<feature type="domain" description="Thioredoxin" evidence="1">
    <location>
        <begin position="5"/>
        <end position="161"/>
    </location>
</feature>
<dbReference type="PROSITE" id="PS51352">
    <property type="entry name" value="THIOREDOXIN_2"/>
    <property type="match status" value="1"/>
</dbReference>
<protein>
    <submittedName>
        <fullName evidence="2">Redoxin domain-containing protein</fullName>
    </submittedName>
</protein>